<accession>A0A392QPS2</accession>
<sequence>MKVLRVSISFLESQGARLLPGDTSVQSRKRANIRRYPVKFLNLIIHEILLISLMIKVRKPPQPSTCKEFHLSFTKILYPGTSDQYFSILEGRGPQFSSLADKISGQ</sequence>
<organism evidence="1 2">
    <name type="scientific">Trifolium medium</name>
    <dbReference type="NCBI Taxonomy" id="97028"/>
    <lineage>
        <taxon>Eukaryota</taxon>
        <taxon>Viridiplantae</taxon>
        <taxon>Streptophyta</taxon>
        <taxon>Embryophyta</taxon>
        <taxon>Tracheophyta</taxon>
        <taxon>Spermatophyta</taxon>
        <taxon>Magnoliopsida</taxon>
        <taxon>eudicotyledons</taxon>
        <taxon>Gunneridae</taxon>
        <taxon>Pentapetalae</taxon>
        <taxon>rosids</taxon>
        <taxon>fabids</taxon>
        <taxon>Fabales</taxon>
        <taxon>Fabaceae</taxon>
        <taxon>Papilionoideae</taxon>
        <taxon>50 kb inversion clade</taxon>
        <taxon>NPAAA clade</taxon>
        <taxon>Hologalegina</taxon>
        <taxon>IRL clade</taxon>
        <taxon>Trifolieae</taxon>
        <taxon>Trifolium</taxon>
    </lineage>
</organism>
<dbReference type="Proteomes" id="UP000265520">
    <property type="component" value="Unassembled WGS sequence"/>
</dbReference>
<evidence type="ECO:0000313" key="2">
    <source>
        <dbReference type="Proteomes" id="UP000265520"/>
    </source>
</evidence>
<name>A0A392QPS2_9FABA</name>
<evidence type="ECO:0000313" key="1">
    <source>
        <dbReference type="EMBL" id="MCI25650.1"/>
    </source>
</evidence>
<reference evidence="1 2" key="1">
    <citation type="journal article" date="2018" name="Front. Plant Sci.">
        <title>Red Clover (Trifolium pratense) and Zigzag Clover (T. medium) - A Picture of Genomic Similarities and Differences.</title>
        <authorList>
            <person name="Dluhosova J."/>
            <person name="Istvanek J."/>
            <person name="Nedelnik J."/>
            <person name="Repkova J."/>
        </authorList>
    </citation>
    <scope>NUCLEOTIDE SEQUENCE [LARGE SCALE GENOMIC DNA]</scope>
    <source>
        <strain evidence="2">cv. 10/8</strain>
        <tissue evidence="1">Leaf</tissue>
    </source>
</reference>
<proteinExistence type="predicted"/>
<keyword evidence="2" id="KW-1185">Reference proteome</keyword>
<dbReference type="AlphaFoldDB" id="A0A392QPS2"/>
<comment type="caution">
    <text evidence="1">The sequence shown here is derived from an EMBL/GenBank/DDBJ whole genome shotgun (WGS) entry which is preliminary data.</text>
</comment>
<protein>
    <submittedName>
        <fullName evidence="1">Uncharacterized protein</fullName>
    </submittedName>
</protein>
<dbReference type="EMBL" id="LXQA010148481">
    <property type="protein sequence ID" value="MCI25650.1"/>
    <property type="molecule type" value="Genomic_DNA"/>
</dbReference>